<dbReference type="AlphaFoldDB" id="A0A511N7B0"/>
<keyword evidence="3" id="KW-1185">Reference proteome</keyword>
<dbReference type="PIRSF" id="PIRSF005522">
    <property type="entry name" value="UCP005522"/>
    <property type="match status" value="1"/>
</dbReference>
<name>A0A511N7B0_DEIC1</name>
<dbReference type="InterPro" id="IPR051680">
    <property type="entry name" value="ATP-dep_Glu-Cys_Ligase-2"/>
</dbReference>
<dbReference type="PANTHER" id="PTHR34595:SF7">
    <property type="entry name" value="SLL1039 PROTEIN"/>
    <property type="match status" value="1"/>
</dbReference>
<dbReference type="Proteomes" id="UP000321306">
    <property type="component" value="Unassembled WGS sequence"/>
</dbReference>
<gene>
    <name evidence="2" type="ORF">DC3_43740</name>
</gene>
<dbReference type="PANTHER" id="PTHR34595">
    <property type="entry name" value="BLR5612 PROTEIN"/>
    <property type="match status" value="1"/>
</dbReference>
<evidence type="ECO:0000259" key="1">
    <source>
        <dbReference type="Pfam" id="PF14403"/>
    </source>
</evidence>
<dbReference type="Gene3D" id="3.30.1490.270">
    <property type="match status" value="1"/>
</dbReference>
<evidence type="ECO:0000313" key="2">
    <source>
        <dbReference type="EMBL" id="GEM48739.1"/>
    </source>
</evidence>
<proteinExistence type="predicted"/>
<accession>A0A511N7B0</accession>
<organism evidence="2 3">
    <name type="scientific">Deinococcus cellulosilyticus (strain DSM 18568 / NBRC 106333 / KACC 11606 / 5516J-15)</name>
    <dbReference type="NCBI Taxonomy" id="1223518"/>
    <lineage>
        <taxon>Bacteria</taxon>
        <taxon>Thermotogati</taxon>
        <taxon>Deinococcota</taxon>
        <taxon>Deinococci</taxon>
        <taxon>Deinococcales</taxon>
        <taxon>Deinococcaceae</taxon>
        <taxon>Deinococcus</taxon>
    </lineage>
</organism>
<reference evidence="2 3" key="1">
    <citation type="submission" date="2019-07" db="EMBL/GenBank/DDBJ databases">
        <title>Whole genome shotgun sequence of Deinococcus cellulosilyticus NBRC 106333.</title>
        <authorList>
            <person name="Hosoyama A."/>
            <person name="Uohara A."/>
            <person name="Ohji S."/>
            <person name="Ichikawa N."/>
        </authorList>
    </citation>
    <scope>NUCLEOTIDE SEQUENCE [LARGE SCALE GENOMIC DNA]</scope>
    <source>
        <strain evidence="2 3">NBRC 106333</strain>
    </source>
</reference>
<protein>
    <recommendedName>
        <fullName evidence="1">Circularly permuted ATP-grasp type 2 domain-containing protein</fullName>
    </recommendedName>
</protein>
<dbReference type="EMBL" id="BJXB01000024">
    <property type="protein sequence ID" value="GEM48739.1"/>
    <property type="molecule type" value="Genomic_DNA"/>
</dbReference>
<feature type="domain" description="Circularly permuted ATP-grasp type 2" evidence="1">
    <location>
        <begin position="77"/>
        <end position="454"/>
    </location>
</feature>
<dbReference type="OrthoDB" id="9803842at2"/>
<sequence length="518" mass="58361">MPAVSFTHQAFNEVYSTPDQVRAHYHVLMDQLSRLGVQEFERRAGLSDLSFRNQGITFTVYGDAQGTERTIPFDMLPRIIQAQEWQVLEDGLKQRVKAINLFLQDLYGPQRILKDRKVPFELIHSSPNFRREMFGIQVPYGVYTHVVGSDLIRDEQGNYRVLEDNLRCPSGVSYVLANRTAMTRIFPRLFRQYRVRPVQHYTTALLELLHSLSPRHIEEPTIVVLTPGIYNSAYFEHAFLAQQMGVELVEGRDLLVSEGKVYMRTTHGRKQVDVIYRRIDDDFLDPAAFKPDSALGVPGLMQAVRAGNVALANAPGAGIADDKAVYPYVPEMIRYYLTEEPILDNVETFSGAKGQDLMYMLEHAQQLVFKPVGESGGYGMLIGPQASKQEVQDYLLKVKANPRNFIAQPTISLSVHPSYYKDSGTFEPCHIDLRPFILVGQETTIIPGGLTRVALKRGSLVVNSSQGGGSKDTWVLEDDELPLQHTMLEAPVAFPDPEDHLPDLALEAIRMAQEAQQQ</sequence>
<dbReference type="SUPFAM" id="SSF56059">
    <property type="entry name" value="Glutathione synthetase ATP-binding domain-like"/>
    <property type="match status" value="1"/>
</dbReference>
<comment type="caution">
    <text evidence="2">The sequence shown here is derived from an EMBL/GenBank/DDBJ whole genome shotgun (WGS) entry which is preliminary data.</text>
</comment>
<dbReference type="Gene3D" id="3.40.50.11290">
    <property type="match status" value="1"/>
</dbReference>
<evidence type="ECO:0000313" key="3">
    <source>
        <dbReference type="Proteomes" id="UP000321306"/>
    </source>
</evidence>
<dbReference type="InterPro" id="IPR016450">
    <property type="entry name" value="UCP005522"/>
</dbReference>
<dbReference type="Pfam" id="PF14403">
    <property type="entry name" value="CP_ATPgrasp_2"/>
    <property type="match status" value="1"/>
</dbReference>
<dbReference type="InterPro" id="IPR025841">
    <property type="entry name" value="CP_ATPgrasp_2"/>
</dbReference>